<evidence type="ECO:0000313" key="4">
    <source>
        <dbReference type="EMBL" id="KAF5400977.1"/>
    </source>
</evidence>
<comment type="caution">
    <text evidence="4">The sequence shown here is derived from an EMBL/GenBank/DDBJ whole genome shotgun (WGS) entry which is preliminary data.</text>
</comment>
<name>A0A8J4TF01_9TREM</name>
<dbReference type="InterPro" id="IPR018961">
    <property type="entry name" value="DnaJ_homolog_subfam-C_membr-28"/>
</dbReference>
<feature type="compositionally biased region" description="Basic and acidic residues" evidence="1">
    <location>
        <begin position="170"/>
        <end position="181"/>
    </location>
</feature>
<dbReference type="SMART" id="SM00271">
    <property type="entry name" value="DnaJ"/>
    <property type="match status" value="1"/>
</dbReference>
<dbReference type="CDD" id="cd06257">
    <property type="entry name" value="DnaJ"/>
    <property type="match status" value="1"/>
</dbReference>
<dbReference type="PANTHER" id="PTHR39158">
    <property type="entry name" value="OS08G0560600 PROTEIN"/>
    <property type="match status" value="1"/>
</dbReference>
<dbReference type="PANTHER" id="PTHR39158:SF1">
    <property type="entry name" value="DNAJ HOMOLOG SUBFAMILY C MEMBER 28"/>
    <property type="match status" value="1"/>
</dbReference>
<dbReference type="EMBL" id="LUCH01002788">
    <property type="protein sequence ID" value="KAF5400977.1"/>
    <property type="molecule type" value="Genomic_DNA"/>
</dbReference>
<evidence type="ECO:0000313" key="5">
    <source>
        <dbReference type="Proteomes" id="UP000748531"/>
    </source>
</evidence>
<gene>
    <name evidence="4" type="ORF">PHET_05672</name>
</gene>
<dbReference type="PROSITE" id="PS50076">
    <property type="entry name" value="DNAJ_2"/>
    <property type="match status" value="1"/>
</dbReference>
<dbReference type="Gene3D" id="1.10.287.110">
    <property type="entry name" value="DnaJ domain"/>
    <property type="match status" value="1"/>
</dbReference>
<organism evidence="4 5">
    <name type="scientific">Paragonimus heterotremus</name>
    <dbReference type="NCBI Taxonomy" id="100268"/>
    <lineage>
        <taxon>Eukaryota</taxon>
        <taxon>Metazoa</taxon>
        <taxon>Spiralia</taxon>
        <taxon>Lophotrochozoa</taxon>
        <taxon>Platyhelminthes</taxon>
        <taxon>Trematoda</taxon>
        <taxon>Digenea</taxon>
        <taxon>Plagiorchiida</taxon>
        <taxon>Troglotremata</taxon>
        <taxon>Troglotrematidae</taxon>
        <taxon>Paragonimus</taxon>
    </lineage>
</organism>
<dbReference type="OrthoDB" id="1922282at2759"/>
<dbReference type="InterPro" id="IPR001623">
    <property type="entry name" value="DnaJ_domain"/>
</dbReference>
<feature type="compositionally biased region" description="Polar residues" evidence="1">
    <location>
        <begin position="419"/>
        <end position="429"/>
    </location>
</feature>
<accession>A0A8J4TF01</accession>
<dbReference type="InterPro" id="IPR052573">
    <property type="entry name" value="DnaJ_C_subfamily_28"/>
</dbReference>
<feature type="compositionally biased region" description="Basic and acidic residues" evidence="1">
    <location>
        <begin position="430"/>
        <end position="454"/>
    </location>
</feature>
<feature type="compositionally biased region" description="Basic residues" evidence="1">
    <location>
        <begin position="183"/>
        <end position="192"/>
    </location>
</feature>
<evidence type="ECO:0000259" key="3">
    <source>
        <dbReference type="PROSITE" id="PS50076"/>
    </source>
</evidence>
<dbReference type="SUPFAM" id="SSF46565">
    <property type="entry name" value="Chaperone J-domain"/>
    <property type="match status" value="1"/>
</dbReference>
<sequence length="491" mass="56424">MFPLCFRLKSSPVRQQKRLQLAVGHCNVIGSLIVVYFLELTLYYTVCSTMENITFVSRLNTFRLGKLYEMVKPTEYRKDIYIPFPPLNPRHFFSHKPSNANIIKFTPQSAFAFLGLSINSSPEECRAAYIKMAKDLHPDVAQGIARNSASFQRLQEAYRIALTTARKNLEDENTKSKDSWPRHQQHRAPQHRHYLETESRSTTLCSTVTGLTPSERQRQLQTQRFVEAAYTSSDYRVARICDSMTQYENSAELVPASKGSGAHRKPLQLKSINLIERIADDLIQEAMKRGEFDNLSGLGQPLTMSTSSHEAFQDPSTVRLTRILANQGYLPEWIQQGKESREQWKAALKKLQMSHAELFASGKPRNQSAWDAAVKEFENEVLRINRSIDRYNLLVPALHLQRCHINASDAVERVLSSTTAELTKSNSPTERTKENEKSNNENIKEDGGKSKRTKDKEDIWSMTYMAEIMRDFYRELVRAYLSMLRGFKNHK</sequence>
<feature type="domain" description="J" evidence="3">
    <location>
        <begin position="109"/>
        <end position="174"/>
    </location>
</feature>
<dbReference type="InterPro" id="IPR036869">
    <property type="entry name" value="J_dom_sf"/>
</dbReference>
<keyword evidence="2" id="KW-1133">Transmembrane helix</keyword>
<evidence type="ECO:0000256" key="1">
    <source>
        <dbReference type="SAM" id="MobiDB-lite"/>
    </source>
</evidence>
<dbReference type="Pfam" id="PF09350">
    <property type="entry name" value="DJC28_CD"/>
    <property type="match status" value="1"/>
</dbReference>
<feature type="region of interest" description="Disordered" evidence="1">
    <location>
        <begin position="419"/>
        <end position="454"/>
    </location>
</feature>
<proteinExistence type="predicted"/>
<protein>
    <recommendedName>
        <fullName evidence="3">J domain-containing protein</fullName>
    </recommendedName>
</protein>
<reference evidence="4" key="1">
    <citation type="submission" date="2019-05" db="EMBL/GenBank/DDBJ databases">
        <title>Annotation for the trematode Paragonimus heterotremus.</title>
        <authorList>
            <person name="Choi Y.-J."/>
        </authorList>
    </citation>
    <scope>NUCLEOTIDE SEQUENCE</scope>
    <source>
        <strain evidence="4">LC</strain>
    </source>
</reference>
<dbReference type="Proteomes" id="UP000748531">
    <property type="component" value="Unassembled WGS sequence"/>
</dbReference>
<keyword evidence="2" id="KW-0472">Membrane</keyword>
<keyword evidence="2" id="KW-0812">Transmembrane</keyword>
<evidence type="ECO:0000256" key="2">
    <source>
        <dbReference type="SAM" id="Phobius"/>
    </source>
</evidence>
<feature type="transmembrane region" description="Helical" evidence="2">
    <location>
        <begin position="21"/>
        <end position="44"/>
    </location>
</feature>
<feature type="region of interest" description="Disordered" evidence="1">
    <location>
        <begin position="170"/>
        <end position="199"/>
    </location>
</feature>
<dbReference type="AlphaFoldDB" id="A0A8J4TF01"/>
<dbReference type="Pfam" id="PF00226">
    <property type="entry name" value="DnaJ"/>
    <property type="match status" value="1"/>
</dbReference>
<keyword evidence="5" id="KW-1185">Reference proteome</keyword>